<proteinExistence type="predicted"/>
<dbReference type="EMBL" id="WJNG01000002">
    <property type="protein sequence ID" value="MRH41323.1"/>
    <property type="molecule type" value="Genomic_DNA"/>
</dbReference>
<sequence>MNKKVMIQVDEQIEKTLYAYIVLPYVLKLFKKDIQTFENGPFSANVPYLDKLDTAIQSAQDDLNAVKQTIYKQYHMKVRYLGKKNDIIRYDWQTRDDSGDVRFTPDQLYELTKDMMGLYLYGMLAKEVIPSNRAWY</sequence>
<dbReference type="InterPro" id="IPR058600">
    <property type="entry name" value="YhjD-like"/>
</dbReference>
<name>A0A6A8D6F6_9BACI</name>
<reference evidence="1" key="1">
    <citation type="submission" date="2019-11" db="EMBL/GenBank/DDBJ databases">
        <authorList>
            <person name="Li J."/>
        </authorList>
    </citation>
    <scope>NUCLEOTIDE SEQUENCE</scope>
    <source>
        <strain evidence="1">B6B</strain>
    </source>
</reference>
<protein>
    <submittedName>
        <fullName evidence="1">Uncharacterized protein</fullName>
    </submittedName>
</protein>
<keyword evidence="2" id="KW-1185">Reference proteome</keyword>
<dbReference type="Pfam" id="PF26325">
    <property type="entry name" value="YhjD"/>
    <property type="match status" value="1"/>
</dbReference>
<dbReference type="AlphaFoldDB" id="A0A6A8D6F6"/>
<comment type="caution">
    <text evidence="1">The sequence shown here is derived from an EMBL/GenBank/DDBJ whole genome shotgun (WGS) entry which is preliminary data.</text>
</comment>
<accession>A0A6A8D6F6</accession>
<dbReference type="RefSeq" id="WP_153734997.1">
    <property type="nucleotide sequence ID" value="NZ_WJNG01000002.1"/>
</dbReference>
<dbReference type="OrthoDB" id="2968206at2"/>
<evidence type="ECO:0000313" key="2">
    <source>
        <dbReference type="Proteomes" id="UP000799092"/>
    </source>
</evidence>
<organism evidence="1 2">
    <name type="scientific">Aquibacillus halophilus</name>
    <dbReference type="NCBI Taxonomy" id="930132"/>
    <lineage>
        <taxon>Bacteria</taxon>
        <taxon>Bacillati</taxon>
        <taxon>Bacillota</taxon>
        <taxon>Bacilli</taxon>
        <taxon>Bacillales</taxon>
        <taxon>Bacillaceae</taxon>
        <taxon>Aquibacillus</taxon>
    </lineage>
</organism>
<gene>
    <name evidence="1" type="ORF">GH741_01380</name>
</gene>
<evidence type="ECO:0000313" key="1">
    <source>
        <dbReference type="EMBL" id="MRH41323.1"/>
    </source>
</evidence>
<dbReference type="Proteomes" id="UP000799092">
    <property type="component" value="Unassembled WGS sequence"/>
</dbReference>